<reference evidence="4 5" key="1">
    <citation type="submission" date="2020-08" db="EMBL/GenBank/DDBJ databases">
        <title>Genomic Encyclopedia of Type Strains, Phase IV (KMG-IV): sequencing the most valuable type-strain genomes for metagenomic binning, comparative biology and taxonomic classification.</title>
        <authorList>
            <person name="Goeker M."/>
        </authorList>
    </citation>
    <scope>NUCLEOTIDE SEQUENCE [LARGE SCALE GENOMIC DNA]</scope>
    <source>
        <strain evidence="4 5">DSM 45385</strain>
    </source>
</reference>
<dbReference type="InterPro" id="IPR047589">
    <property type="entry name" value="DUF11_rpt"/>
</dbReference>
<evidence type="ECO:0000313" key="5">
    <source>
        <dbReference type="Proteomes" id="UP000568380"/>
    </source>
</evidence>
<sequence>MALLPRGRSVALIGVLVAALMVALTGSASAATQVTLTVRIDYLKQLDNPDDASGDGDYYPVVQIADERFPRGPRIEDDEFEPLGLPEAPNGWVFSKVVNLPNNDTTVDVNIEIWDYDDGTNFGDDQMDLSKNERDLTLNLKYDIVNATFSGDNLAVGTPCLRNGVPKGHTCAEGNGDFDFPEENDGYKTMIGFTISSNVGASTDSDGDGLTDLAEIHGIRNADGSMALDLKRFGANPLRKDVFLELDWTAGEAPTRVDIQAMKNAMKSAPIDNPDGSRGINLWVDTGNLVDQTVRRQQQPGTCFDDQDNGLDGLRDGADPDCLFIDASAEDPSPGGRCTNADVANPACLVGDDLGGGGMVGALNNCGIDAAFNAAAGNTNNFAAVRRGVFRYAISTAEAATCNIGGQASTNNRFFVDYNHDGGTLLHELGHTLGLEHGGDVTVNCKPNYVSAMNYDLQFGIPRVGGGRIVDFSPPRLALDGTSRGKVLRQLNETALAERLLDADDNENRFIFVNGDDQDPGVPGVQGAKITEDVNVAPDWNGDGDSADDPVNPAVNVNTAGPPDPVTGVRRPRDCATNTSSADTLNGFDDWARVATSLAYPGFAGGLRRSDVNEPVVAEPDPEQLPTLQELKDNWEAVNTTDVGVGITASPDPVRGGETLTWTVKATNEGPNPASSVVVTTTLPAEVTFVDSTGPCVRDGSKVTCHLDELTRGASRQITIRAKVQDDVVHSGDECTITATAVVDNLAGPDPNAANDTAKAETHVLVKTGLKVNGPANVANDAPATLKATLTDAADRPVRDRPVTLTLGTGTSAQSCQARTDAAGVASCVITSVAQPATATSVAIKASFTGDACYLPSNASGTAKLLYYTGRSHALSVKPILLPQTVVADTGEVSTSARSTTEKTTAAISLALVNAKALKAGVVTGLGSSTGQATADEVSIGLPGLPVIKVAGVRATSTSTCALGTYTASATGTTTLGSLTIGGVSHPVGSIAPNTVIRAGVATITLNEQRPVAGTSAGMLVNAVHVSAPALADVVVSSARSGVHNCP</sequence>
<dbReference type="AlphaFoldDB" id="A0A7W8EH61"/>
<keyword evidence="2" id="KW-0732">Signal</keyword>
<feature type="signal peptide" evidence="2">
    <location>
        <begin position="1"/>
        <end position="30"/>
    </location>
</feature>
<protein>
    <submittedName>
        <fullName evidence="4">Putative repeat protein (TIGR01451 family)</fullName>
    </submittedName>
</protein>
<dbReference type="Gene3D" id="2.60.40.10">
    <property type="entry name" value="Immunoglobulins"/>
    <property type="match status" value="2"/>
</dbReference>
<dbReference type="NCBIfam" id="TIGR01451">
    <property type="entry name" value="B_ant_repeat"/>
    <property type="match status" value="1"/>
</dbReference>
<dbReference type="GO" id="GO:0008237">
    <property type="term" value="F:metallopeptidase activity"/>
    <property type="evidence" value="ECO:0007669"/>
    <property type="project" value="InterPro"/>
</dbReference>
<keyword evidence="5" id="KW-1185">Reference proteome</keyword>
<dbReference type="InterPro" id="IPR013783">
    <property type="entry name" value="Ig-like_fold"/>
</dbReference>
<dbReference type="SUPFAM" id="SSF49373">
    <property type="entry name" value="Invasin/intimin cell-adhesion fragments"/>
    <property type="match status" value="1"/>
</dbReference>
<feature type="region of interest" description="Disordered" evidence="1">
    <location>
        <begin position="557"/>
        <end position="578"/>
    </location>
</feature>
<organism evidence="4 5">
    <name type="scientific">Nonomuraea endophytica</name>
    <dbReference type="NCBI Taxonomy" id="714136"/>
    <lineage>
        <taxon>Bacteria</taxon>
        <taxon>Bacillati</taxon>
        <taxon>Actinomycetota</taxon>
        <taxon>Actinomycetes</taxon>
        <taxon>Streptosporangiales</taxon>
        <taxon>Streptosporangiaceae</taxon>
        <taxon>Nonomuraea</taxon>
    </lineage>
</organism>
<dbReference type="Proteomes" id="UP000568380">
    <property type="component" value="Unassembled WGS sequence"/>
</dbReference>
<dbReference type="InterPro" id="IPR001434">
    <property type="entry name" value="OmcB-like_DUF11"/>
</dbReference>
<dbReference type="Pfam" id="PF01345">
    <property type="entry name" value="DUF11"/>
    <property type="match status" value="1"/>
</dbReference>
<dbReference type="SUPFAM" id="SSF55486">
    <property type="entry name" value="Metalloproteases ('zincins'), catalytic domain"/>
    <property type="match status" value="1"/>
</dbReference>
<feature type="domain" description="DUF11" evidence="3">
    <location>
        <begin position="642"/>
        <end position="761"/>
    </location>
</feature>
<dbReference type="Gene3D" id="3.40.390.10">
    <property type="entry name" value="Collagenase (Catalytic Domain)"/>
    <property type="match status" value="1"/>
</dbReference>
<accession>A0A7W8EH61</accession>
<dbReference type="RefSeq" id="WP_184964541.1">
    <property type="nucleotide sequence ID" value="NZ_JACHIN010000006.1"/>
</dbReference>
<proteinExistence type="predicted"/>
<evidence type="ECO:0000256" key="2">
    <source>
        <dbReference type="SAM" id="SignalP"/>
    </source>
</evidence>
<dbReference type="InterPro" id="IPR008964">
    <property type="entry name" value="Invasin/intimin_cell_adhesion"/>
</dbReference>
<gene>
    <name evidence="4" type="ORF">HNR40_004622</name>
</gene>
<feature type="chain" id="PRO_5031524149" evidence="2">
    <location>
        <begin position="31"/>
        <end position="1047"/>
    </location>
</feature>
<dbReference type="GO" id="GO:0005975">
    <property type="term" value="P:carbohydrate metabolic process"/>
    <property type="evidence" value="ECO:0007669"/>
    <property type="project" value="UniProtKB-ARBA"/>
</dbReference>
<dbReference type="InterPro" id="IPR024079">
    <property type="entry name" value="MetalloPept_cat_dom_sf"/>
</dbReference>
<evidence type="ECO:0000259" key="3">
    <source>
        <dbReference type="Pfam" id="PF01345"/>
    </source>
</evidence>
<dbReference type="NCBIfam" id="NF040603">
    <property type="entry name" value="choice_anch_P"/>
    <property type="match status" value="1"/>
</dbReference>
<evidence type="ECO:0000313" key="4">
    <source>
        <dbReference type="EMBL" id="MBB5079136.1"/>
    </source>
</evidence>
<comment type="caution">
    <text evidence="4">The sequence shown here is derived from an EMBL/GenBank/DDBJ whole genome shotgun (WGS) entry which is preliminary data.</text>
</comment>
<name>A0A7W8EH61_9ACTN</name>
<dbReference type="EMBL" id="JACHIN010000006">
    <property type="protein sequence ID" value="MBB5079136.1"/>
    <property type="molecule type" value="Genomic_DNA"/>
</dbReference>
<evidence type="ECO:0000256" key="1">
    <source>
        <dbReference type="SAM" id="MobiDB-lite"/>
    </source>
</evidence>